<keyword evidence="2" id="KW-1185">Reference proteome</keyword>
<reference evidence="1 2" key="1">
    <citation type="submission" date="2018-03" db="EMBL/GenBank/DDBJ databases">
        <title>Genomic Encyclopedia of Type Strains, Phase III (KMG-III): the genomes of soil and plant-associated and newly described type strains.</title>
        <authorList>
            <person name="Whitman W."/>
        </authorList>
    </citation>
    <scope>NUCLEOTIDE SEQUENCE [LARGE SCALE GENOMIC DNA]</scope>
    <source>
        <strain evidence="1 2">CGMCC 4.7097</strain>
    </source>
</reference>
<dbReference type="Proteomes" id="UP000241118">
    <property type="component" value="Unassembled WGS sequence"/>
</dbReference>
<comment type="caution">
    <text evidence="1">The sequence shown here is derived from an EMBL/GenBank/DDBJ whole genome shotgun (WGS) entry which is preliminary data.</text>
</comment>
<sequence length="167" mass="19066">MIGDRARFGVLVGPAEVEHAQLRSVKIYLGGEDLTFRDDQVYVPNFLLRVGLTLRALDDWPDLAPHAAMLGTDPRALHERLVAESEHDPVLASWDERLSFLEWGEITFPFHSFLFRFGDQMWLTARHVEGELQVAEVEPAELRDIVERAHRVVADDYAGYRKRAGLD</sequence>
<organism evidence="1 2">
    <name type="scientific">Saccharothrix carnea</name>
    <dbReference type="NCBI Taxonomy" id="1280637"/>
    <lineage>
        <taxon>Bacteria</taxon>
        <taxon>Bacillati</taxon>
        <taxon>Actinomycetota</taxon>
        <taxon>Actinomycetes</taxon>
        <taxon>Pseudonocardiales</taxon>
        <taxon>Pseudonocardiaceae</taxon>
        <taxon>Saccharothrix</taxon>
    </lineage>
</organism>
<evidence type="ECO:0000313" key="2">
    <source>
        <dbReference type="Proteomes" id="UP000241118"/>
    </source>
</evidence>
<name>A0A2P8I4B7_SACCR</name>
<evidence type="ECO:0000313" key="1">
    <source>
        <dbReference type="EMBL" id="PSL53312.1"/>
    </source>
</evidence>
<proteinExistence type="predicted"/>
<dbReference type="OrthoDB" id="3694928at2"/>
<dbReference type="EMBL" id="PYAX01000009">
    <property type="protein sequence ID" value="PSL53312.1"/>
    <property type="molecule type" value="Genomic_DNA"/>
</dbReference>
<gene>
    <name evidence="1" type="ORF">B0I31_109102</name>
</gene>
<accession>A0A2P8I4B7</accession>
<protein>
    <submittedName>
        <fullName evidence="1">Uncharacterized protein</fullName>
    </submittedName>
</protein>
<dbReference type="RefSeq" id="WP_106618034.1">
    <property type="nucleotide sequence ID" value="NZ_PYAX01000009.1"/>
</dbReference>
<dbReference type="AlphaFoldDB" id="A0A2P8I4B7"/>